<gene>
    <name evidence="1" type="ORF">MLD38_035915</name>
</gene>
<name>A0ACB9LI22_9MYRT</name>
<evidence type="ECO:0000313" key="1">
    <source>
        <dbReference type="EMBL" id="KAI4310974.1"/>
    </source>
</evidence>
<reference evidence="2" key="1">
    <citation type="journal article" date="2023" name="Front. Plant Sci.">
        <title>Chromosomal-level genome assembly of Melastoma candidum provides insights into trichome evolution.</title>
        <authorList>
            <person name="Zhong Y."/>
            <person name="Wu W."/>
            <person name="Sun C."/>
            <person name="Zou P."/>
            <person name="Liu Y."/>
            <person name="Dai S."/>
            <person name="Zhou R."/>
        </authorList>
    </citation>
    <scope>NUCLEOTIDE SEQUENCE [LARGE SCALE GENOMIC DNA]</scope>
</reference>
<protein>
    <submittedName>
        <fullName evidence="1">Uncharacterized protein</fullName>
    </submittedName>
</protein>
<keyword evidence="2" id="KW-1185">Reference proteome</keyword>
<dbReference type="Proteomes" id="UP001057402">
    <property type="component" value="Chromosome 11"/>
</dbReference>
<dbReference type="EMBL" id="CM042890">
    <property type="protein sequence ID" value="KAI4310974.1"/>
    <property type="molecule type" value="Genomic_DNA"/>
</dbReference>
<accession>A0ACB9LI22</accession>
<sequence>MLSFELCLPPLVSRRVIKLFGTTRHKVSGGSGISFGSIFAWGIHAMSFFLSNSKLEAKLGTFLLTTAVLIKFKHSIVKA</sequence>
<evidence type="ECO:0000313" key="2">
    <source>
        <dbReference type="Proteomes" id="UP001057402"/>
    </source>
</evidence>
<organism evidence="1 2">
    <name type="scientific">Melastoma candidum</name>
    <dbReference type="NCBI Taxonomy" id="119954"/>
    <lineage>
        <taxon>Eukaryota</taxon>
        <taxon>Viridiplantae</taxon>
        <taxon>Streptophyta</taxon>
        <taxon>Embryophyta</taxon>
        <taxon>Tracheophyta</taxon>
        <taxon>Spermatophyta</taxon>
        <taxon>Magnoliopsida</taxon>
        <taxon>eudicotyledons</taxon>
        <taxon>Gunneridae</taxon>
        <taxon>Pentapetalae</taxon>
        <taxon>rosids</taxon>
        <taxon>malvids</taxon>
        <taxon>Myrtales</taxon>
        <taxon>Melastomataceae</taxon>
        <taxon>Melastomatoideae</taxon>
        <taxon>Melastomateae</taxon>
        <taxon>Melastoma</taxon>
    </lineage>
</organism>
<comment type="caution">
    <text evidence="1">The sequence shown here is derived from an EMBL/GenBank/DDBJ whole genome shotgun (WGS) entry which is preliminary data.</text>
</comment>
<proteinExistence type="predicted"/>